<dbReference type="OrthoDB" id="541052at2759"/>
<reference evidence="4" key="1">
    <citation type="submission" date="2016-03" db="EMBL/GenBank/DDBJ databases">
        <title>Draft genome sequence of Rosellinia necatrix.</title>
        <authorList>
            <person name="Kanematsu S."/>
        </authorList>
    </citation>
    <scope>NUCLEOTIDE SEQUENCE [LARGE SCALE GENOMIC DNA]</scope>
    <source>
        <strain evidence="4">W97</strain>
    </source>
</reference>
<dbReference type="AlphaFoldDB" id="A0A1W2TR07"/>
<feature type="region of interest" description="Disordered" evidence="1">
    <location>
        <begin position="63"/>
        <end position="176"/>
    </location>
</feature>
<dbReference type="Proteomes" id="UP000054516">
    <property type="component" value="Unassembled WGS sequence"/>
</dbReference>
<keyword evidence="5" id="KW-1185">Reference proteome</keyword>
<dbReference type="EMBL" id="DF977500">
    <property type="protein sequence ID" value="GAP90868.1"/>
    <property type="molecule type" value="Genomic_DNA"/>
</dbReference>
<keyword evidence="4" id="KW-0808">Transferase</keyword>
<dbReference type="InterPro" id="IPR051091">
    <property type="entry name" value="O-Glucosyltr/Glycosyltrsf_90"/>
</dbReference>
<keyword evidence="2" id="KW-1133">Transmembrane helix</keyword>
<feature type="compositionally biased region" description="Basic and acidic residues" evidence="1">
    <location>
        <begin position="161"/>
        <end position="176"/>
    </location>
</feature>
<dbReference type="Pfam" id="PF05686">
    <property type="entry name" value="Glyco_transf_90"/>
    <property type="match status" value="1"/>
</dbReference>
<name>A0A1W2TR07_ROSNE</name>
<dbReference type="SMART" id="SM00672">
    <property type="entry name" value="CAP10"/>
    <property type="match status" value="1"/>
</dbReference>
<sequence length="728" mass="82496">MRSPAFPPRRPSHIIRYVFPILILLSFFYYLSNKPDQSPVFDGALSPGHSVPVLDHANAADQAVIGHPPTPPSPAQWEEGPTIQDAVNPGGEEKKVEKEEDSAAKGQGGDAAGPKSDLSSTHDNSDKTDKEKDGANKNHGKPGKVASGPSKQGEDSTSAKSTEHSNSDTVEDHPIDELVRQAEKNFREILSRESTTIAQAAEAYRARRGRHPPPGFDKWFQFAQENDAIIVEDFFDRIYHDLNPFWGLDPKIIRKEAWDFEMTIHVRNHNASAESDWFWTQIWLKMFKTIEHLLPDMDVALNAMDEPRVVAPWEEMATYMQKAERTRKLAPLTDVVSTFENLPPPGKGPKKPTTRKKYWEETSPFWLIARRGCPPDSPARRLGIVRSYDELPRFSPEWATAHQYQGYVSNFSLSTEFCHQPDLQGLEGIFIHPLSTRSTQVLFPLFGGSKLATNNEILLPAPMYWNEEERFTGGEDHGPGWDDKFGPLVWRGVATGGLNQESNWRGFQRHRFVAMNNGTKVALAEAGIQPPENFELPASPYDIMADKEGHLGEWISQWADVGFTDLMCDPDSEPKPEDGICPYTSGHFEVVEGRDLADQFTYKYLPDVDGNSFSGRYLGFLRSTGVPIKSTMWHEWHDSRLIAWKHFVPMDNRFGDYYGIMEYFLGYRDSRPGHDAVAKKIALDGKAWAESVLRPEDMQIYTLRLLLEYARLSDDRREKMGWVDDLKS</sequence>
<organism evidence="4">
    <name type="scientific">Rosellinia necatrix</name>
    <name type="common">White root-rot fungus</name>
    <dbReference type="NCBI Taxonomy" id="77044"/>
    <lineage>
        <taxon>Eukaryota</taxon>
        <taxon>Fungi</taxon>
        <taxon>Dikarya</taxon>
        <taxon>Ascomycota</taxon>
        <taxon>Pezizomycotina</taxon>
        <taxon>Sordariomycetes</taxon>
        <taxon>Xylariomycetidae</taxon>
        <taxon>Xylariales</taxon>
        <taxon>Xylariaceae</taxon>
        <taxon>Rosellinia</taxon>
    </lineage>
</organism>
<evidence type="ECO:0000313" key="4">
    <source>
        <dbReference type="EMBL" id="GAP90868.1"/>
    </source>
</evidence>
<feature type="compositionally biased region" description="Basic and acidic residues" evidence="1">
    <location>
        <begin position="123"/>
        <end position="136"/>
    </location>
</feature>
<evidence type="ECO:0000313" key="5">
    <source>
        <dbReference type="Proteomes" id="UP000054516"/>
    </source>
</evidence>
<dbReference type="PANTHER" id="PTHR12203">
    <property type="entry name" value="KDEL LYS-ASP-GLU-LEU CONTAINING - RELATED"/>
    <property type="match status" value="1"/>
</dbReference>
<evidence type="ECO:0000256" key="2">
    <source>
        <dbReference type="SAM" id="Phobius"/>
    </source>
</evidence>
<keyword evidence="2" id="KW-0812">Transmembrane</keyword>
<feature type="compositionally biased region" description="Basic and acidic residues" evidence="1">
    <location>
        <begin position="91"/>
        <end position="103"/>
    </location>
</feature>
<dbReference type="GO" id="GO:0016740">
    <property type="term" value="F:transferase activity"/>
    <property type="evidence" value="ECO:0007669"/>
    <property type="project" value="UniProtKB-KW"/>
</dbReference>
<keyword evidence="2" id="KW-0472">Membrane</keyword>
<feature type="domain" description="Glycosyl transferase CAP10" evidence="3">
    <location>
        <begin position="425"/>
        <end position="719"/>
    </location>
</feature>
<dbReference type="OMA" id="PAPMYWN"/>
<protein>
    <submittedName>
        <fullName evidence="4">Putative glycosyltransferase family 90 protein</fullName>
    </submittedName>
</protein>
<feature type="transmembrane region" description="Helical" evidence="2">
    <location>
        <begin position="14"/>
        <end position="31"/>
    </location>
</feature>
<gene>
    <name evidence="4" type="ORF">SAMD00023353_5500500</name>
</gene>
<evidence type="ECO:0000256" key="1">
    <source>
        <dbReference type="SAM" id="MobiDB-lite"/>
    </source>
</evidence>
<accession>A0A1W2TR07</accession>
<proteinExistence type="predicted"/>
<evidence type="ECO:0000259" key="3">
    <source>
        <dbReference type="SMART" id="SM00672"/>
    </source>
</evidence>
<dbReference type="InterPro" id="IPR006598">
    <property type="entry name" value="CAP10"/>
</dbReference>
<dbReference type="PANTHER" id="PTHR12203:SF22">
    <property type="entry name" value="CAPSULE ASSOCIATED PROTEIN"/>
    <property type="match status" value="1"/>
</dbReference>